<proteinExistence type="predicted"/>
<feature type="domain" description="Response regulatory" evidence="3">
    <location>
        <begin position="1"/>
        <end position="86"/>
    </location>
</feature>
<dbReference type="Proteomes" id="UP000474159">
    <property type="component" value="Unassembled WGS sequence"/>
</dbReference>
<dbReference type="Pfam" id="PF00072">
    <property type="entry name" value="Response_reg"/>
    <property type="match status" value="1"/>
</dbReference>
<evidence type="ECO:0000313" key="5">
    <source>
        <dbReference type="Proteomes" id="UP000474159"/>
    </source>
</evidence>
<dbReference type="RefSeq" id="WP_150999940.1">
    <property type="nucleotide sequence ID" value="NZ_BPQY01000213.1"/>
</dbReference>
<dbReference type="PANTHER" id="PTHR44591:SF21">
    <property type="entry name" value="TWO-COMPONENT RESPONSE REGULATOR"/>
    <property type="match status" value="1"/>
</dbReference>
<dbReference type="EMBL" id="VZZK01000008">
    <property type="protein sequence ID" value="KAB1079680.1"/>
    <property type="molecule type" value="Genomic_DNA"/>
</dbReference>
<protein>
    <submittedName>
        <fullName evidence="4">Response regulator</fullName>
    </submittedName>
</protein>
<dbReference type="InterPro" id="IPR050595">
    <property type="entry name" value="Bact_response_regulator"/>
</dbReference>
<evidence type="ECO:0000256" key="2">
    <source>
        <dbReference type="PROSITE-ProRule" id="PRU00169"/>
    </source>
</evidence>
<dbReference type="AlphaFoldDB" id="A0A6L3T3G6"/>
<dbReference type="PANTHER" id="PTHR44591">
    <property type="entry name" value="STRESS RESPONSE REGULATOR PROTEIN 1"/>
    <property type="match status" value="1"/>
</dbReference>
<sequence length="91" mass="10129">MPEAQSALVLLAEDELRFDVVFTDVVMPGMSGIELGREIRRLYPGLPVVLASGYSTVLAEKGHDGFELLRKPYSVEAISRVLRKVIRQRAT</sequence>
<name>A0A6L3T3G6_9HYPH</name>
<gene>
    <name evidence="4" type="ORF">F6X53_10410</name>
</gene>
<keyword evidence="1 2" id="KW-0597">Phosphoprotein</keyword>
<evidence type="ECO:0000256" key="1">
    <source>
        <dbReference type="ARBA" id="ARBA00022553"/>
    </source>
</evidence>
<accession>A0A6L3T3G6</accession>
<dbReference type="SUPFAM" id="SSF52172">
    <property type="entry name" value="CheY-like"/>
    <property type="match status" value="1"/>
</dbReference>
<dbReference type="OrthoDB" id="9796100at2"/>
<dbReference type="PROSITE" id="PS50110">
    <property type="entry name" value="RESPONSE_REGULATORY"/>
    <property type="match status" value="1"/>
</dbReference>
<evidence type="ECO:0000313" key="4">
    <source>
        <dbReference type="EMBL" id="KAB1079680.1"/>
    </source>
</evidence>
<organism evidence="4 5">
    <name type="scientific">Methylobacterium soli</name>
    <dbReference type="NCBI Taxonomy" id="553447"/>
    <lineage>
        <taxon>Bacteria</taxon>
        <taxon>Pseudomonadati</taxon>
        <taxon>Pseudomonadota</taxon>
        <taxon>Alphaproteobacteria</taxon>
        <taxon>Hyphomicrobiales</taxon>
        <taxon>Methylobacteriaceae</taxon>
        <taxon>Methylobacterium</taxon>
    </lineage>
</organism>
<dbReference type="Gene3D" id="3.40.50.2300">
    <property type="match status" value="1"/>
</dbReference>
<comment type="caution">
    <text evidence="4">The sequence shown here is derived from an EMBL/GenBank/DDBJ whole genome shotgun (WGS) entry which is preliminary data.</text>
</comment>
<dbReference type="GO" id="GO:0000160">
    <property type="term" value="P:phosphorelay signal transduction system"/>
    <property type="evidence" value="ECO:0007669"/>
    <property type="project" value="InterPro"/>
</dbReference>
<keyword evidence="5" id="KW-1185">Reference proteome</keyword>
<evidence type="ECO:0000259" key="3">
    <source>
        <dbReference type="PROSITE" id="PS50110"/>
    </source>
</evidence>
<dbReference type="InterPro" id="IPR011006">
    <property type="entry name" value="CheY-like_superfamily"/>
</dbReference>
<feature type="modified residue" description="4-aspartylphosphate" evidence="2">
    <location>
        <position position="24"/>
    </location>
</feature>
<dbReference type="InterPro" id="IPR001789">
    <property type="entry name" value="Sig_transdc_resp-reg_receiver"/>
</dbReference>
<reference evidence="4 5" key="1">
    <citation type="submission" date="2019-09" db="EMBL/GenBank/DDBJ databases">
        <title>YIM 48816 draft genome.</title>
        <authorList>
            <person name="Jiang L."/>
        </authorList>
    </citation>
    <scope>NUCLEOTIDE SEQUENCE [LARGE SCALE GENOMIC DNA]</scope>
    <source>
        <strain evidence="4 5">YIM 48816</strain>
    </source>
</reference>